<organism evidence="2">
    <name type="scientific">Terrestrivirus sp</name>
    <dbReference type="NCBI Taxonomy" id="2487775"/>
    <lineage>
        <taxon>Viruses</taxon>
        <taxon>Varidnaviria</taxon>
        <taxon>Bamfordvirae</taxon>
        <taxon>Nucleocytoviricota</taxon>
        <taxon>Megaviricetes</taxon>
        <taxon>Imitervirales</taxon>
        <taxon>Mimiviridae</taxon>
        <taxon>Klosneuvirinae</taxon>
    </lineage>
</organism>
<protein>
    <submittedName>
        <fullName evidence="2">XRN 5'-3' exonuclease</fullName>
    </submittedName>
</protein>
<accession>A0A3G4ZSD6</accession>
<evidence type="ECO:0000313" key="2">
    <source>
        <dbReference type="EMBL" id="AYV76349.1"/>
    </source>
</evidence>
<dbReference type="InterPro" id="IPR004859">
    <property type="entry name" value="Xrn1_N"/>
</dbReference>
<proteinExistence type="predicted"/>
<keyword evidence="2" id="KW-0378">Hydrolase</keyword>
<dbReference type="PANTHER" id="PTHR12341:SF70">
    <property type="entry name" value="XRN1 N-TERMINAL DOMAIN-CONTAINING PROTEIN"/>
    <property type="match status" value="1"/>
</dbReference>
<evidence type="ECO:0000259" key="1">
    <source>
        <dbReference type="Pfam" id="PF03159"/>
    </source>
</evidence>
<dbReference type="InterPro" id="IPR027073">
    <property type="entry name" value="5_3_exoribonuclease"/>
</dbReference>
<dbReference type="PANTHER" id="PTHR12341">
    <property type="entry name" value="5'-&gt;3' EXORIBONUCLEASE"/>
    <property type="match status" value="1"/>
</dbReference>
<feature type="domain" description="Xrn1 N-terminal" evidence="1">
    <location>
        <begin position="1"/>
        <end position="225"/>
    </location>
</feature>
<dbReference type="Pfam" id="PF03159">
    <property type="entry name" value="XRN_N"/>
    <property type="match status" value="1"/>
</dbReference>
<dbReference type="GO" id="GO:0000956">
    <property type="term" value="P:nuclear-transcribed mRNA catabolic process"/>
    <property type="evidence" value="ECO:0007669"/>
    <property type="project" value="TreeGrafter"/>
</dbReference>
<dbReference type="GO" id="GO:0016075">
    <property type="term" value="P:rRNA catabolic process"/>
    <property type="evidence" value="ECO:0007669"/>
    <property type="project" value="TreeGrafter"/>
</dbReference>
<reference evidence="2" key="1">
    <citation type="submission" date="2018-10" db="EMBL/GenBank/DDBJ databases">
        <title>Hidden diversity of soil giant viruses.</title>
        <authorList>
            <person name="Schulz F."/>
            <person name="Alteio L."/>
            <person name="Goudeau D."/>
            <person name="Ryan E.M."/>
            <person name="Malmstrom R.R."/>
            <person name="Blanchard J."/>
            <person name="Woyke T."/>
        </authorList>
    </citation>
    <scope>NUCLEOTIDE SEQUENCE</scope>
    <source>
        <strain evidence="2">TEV1</strain>
    </source>
</reference>
<sequence>MGITNFSKWIKDTYPSSLASVNFFNKTEKSYYDHVYIDINVILHRIVFANNFLEGHDSTDEHELINRLCSYITNIIKRTTPRKTLTLATDGIAPFAKIILQRKRRLQYIRNIQNTNSILCEEKENKQMIKLPEINPLCFTPGTYFMKSLSVKLLNYVNKLKNIYKIQVHLQTFGKGEAELKLINQLIINSFIGSDIFSKNSKNNESHCIYSSDADIFVIIAATGIKNVFVNNGQNIINFDKLMALHQSKFKLKCNTIDINNNYRTDFSFVSLFMGNDYIPKVSHVTFDKLWEAYTNAFNDINFAAKNTQFLIAYDNNNNTVINKKFMSKLFYLINKKTIKNKKSIFPFRLEDFIVEKYYNYLLGIVWCHDTYRNGYCKKLDYMCDVNIPIHPMGIVFYFEFGHYDDNSNRSTTELNNLIDAIDEEIYATLVLPKIGRNLIEYKKIYDLDTNDDIKILYEIEECSTCISLHKKLSYLHEQINNEMKNKLDGDINKNQNQNQNQNKELLTILLKKSKDHHLQHRDITINDIFNLIKIIKILRNTATESTKIDKLIQKFEMSPVIIDKVKNKKEIYLF</sequence>
<dbReference type="Gene3D" id="3.40.50.12390">
    <property type="match status" value="1"/>
</dbReference>
<dbReference type="GO" id="GO:0004534">
    <property type="term" value="F:5'-3' RNA exonuclease activity"/>
    <property type="evidence" value="ECO:0007669"/>
    <property type="project" value="TreeGrafter"/>
</dbReference>
<name>A0A3G4ZSD6_9VIRU</name>
<keyword evidence="2" id="KW-0540">Nuclease</keyword>
<dbReference type="EMBL" id="MK071983">
    <property type="protein sequence ID" value="AYV76349.1"/>
    <property type="molecule type" value="Genomic_DNA"/>
</dbReference>
<dbReference type="GO" id="GO:0003723">
    <property type="term" value="F:RNA binding"/>
    <property type="evidence" value="ECO:0007669"/>
    <property type="project" value="TreeGrafter"/>
</dbReference>
<gene>
    <name evidence="2" type="ORF">Terrestrivirus5_171</name>
</gene>
<keyword evidence="2" id="KW-0269">Exonuclease</keyword>